<protein>
    <recommendedName>
        <fullName evidence="3">Killing trait domain-containing protein</fullName>
    </recommendedName>
</protein>
<evidence type="ECO:0000313" key="2">
    <source>
        <dbReference type="Proteomes" id="UP001079430"/>
    </source>
</evidence>
<sequence>MALSNAQKLINLGTPPEVATTLASMSAGAIAAKAQIAALTALTDSSGGTAGNTIADVPAAYTEATLANQLASLTAKINAIIAALKA</sequence>
<keyword evidence="2" id="KW-1185">Reference proteome</keyword>
<dbReference type="RefSeq" id="WP_269275913.1">
    <property type="nucleotide sequence ID" value="NZ_JAPVOI010000004.1"/>
</dbReference>
<name>A0ABT4KEA7_9HYPH</name>
<evidence type="ECO:0008006" key="3">
    <source>
        <dbReference type="Google" id="ProtNLM"/>
    </source>
</evidence>
<evidence type="ECO:0000313" key="1">
    <source>
        <dbReference type="EMBL" id="MCZ4089337.1"/>
    </source>
</evidence>
<reference evidence="1" key="1">
    <citation type="submission" date="2022-10" db="EMBL/GenBank/DDBJ databases">
        <title>Whole genome sequencing of three plant growth promoting bacteria isolated from Vachellia tortilis subsp. raddiana in Morocco.</title>
        <authorList>
            <person name="Hnini M."/>
            <person name="Zouagui R."/>
            <person name="Zouagui H."/>
            <person name="Chemao Elfihri M.-W."/>
            <person name="Ibrahimi A."/>
            <person name="Sbabou L."/>
            <person name="Aurag J."/>
        </authorList>
    </citation>
    <scope>NUCLEOTIDE SEQUENCE</scope>
    <source>
        <strain evidence="1">LMR678</strain>
    </source>
</reference>
<organism evidence="1 2">
    <name type="scientific">Sinorhizobium psoraleae</name>
    <dbReference type="NCBI Taxonomy" id="520838"/>
    <lineage>
        <taxon>Bacteria</taxon>
        <taxon>Pseudomonadati</taxon>
        <taxon>Pseudomonadota</taxon>
        <taxon>Alphaproteobacteria</taxon>
        <taxon>Hyphomicrobiales</taxon>
        <taxon>Rhizobiaceae</taxon>
        <taxon>Sinorhizobium/Ensifer group</taxon>
        <taxon>Sinorhizobium</taxon>
    </lineage>
</organism>
<comment type="caution">
    <text evidence="1">The sequence shown here is derived from an EMBL/GenBank/DDBJ whole genome shotgun (WGS) entry which is preliminary data.</text>
</comment>
<accession>A0ABT4KEA7</accession>
<proteinExistence type="predicted"/>
<dbReference type="EMBL" id="JAPVOI010000004">
    <property type="protein sequence ID" value="MCZ4089337.1"/>
    <property type="molecule type" value="Genomic_DNA"/>
</dbReference>
<dbReference type="Proteomes" id="UP001079430">
    <property type="component" value="Unassembled WGS sequence"/>
</dbReference>
<gene>
    <name evidence="1" type="ORF">O3W52_04455</name>
</gene>